<feature type="domain" description="ABC transmembrane type-1" evidence="8">
    <location>
        <begin position="100"/>
        <end position="495"/>
    </location>
</feature>
<dbReference type="AlphaFoldDB" id="A0A2V1KCF7"/>
<comment type="similarity">
    <text evidence="7">Belongs to the binding-protein-dependent transport system permease family.</text>
</comment>
<feature type="transmembrane region" description="Helical" evidence="7">
    <location>
        <begin position="257"/>
        <end position="275"/>
    </location>
</feature>
<keyword evidence="5 7" id="KW-1133">Transmembrane helix</keyword>
<feature type="transmembrane region" description="Helical" evidence="7">
    <location>
        <begin position="175"/>
        <end position="194"/>
    </location>
</feature>
<evidence type="ECO:0000256" key="3">
    <source>
        <dbReference type="ARBA" id="ARBA00022475"/>
    </source>
</evidence>
<feature type="transmembrane region" description="Helical" evidence="7">
    <location>
        <begin position="313"/>
        <end position="337"/>
    </location>
</feature>
<gene>
    <name evidence="9" type="ORF">DD236_03010</name>
</gene>
<comment type="subcellular location">
    <subcellularLocation>
        <location evidence="1 7">Cell membrane</location>
        <topology evidence="1 7">Multi-pass membrane protein</topology>
    </subcellularLocation>
</comment>
<organism evidence="9 10">
    <name type="scientific">Ancrocorticia populi</name>
    <dbReference type="NCBI Taxonomy" id="2175228"/>
    <lineage>
        <taxon>Bacteria</taxon>
        <taxon>Bacillati</taxon>
        <taxon>Actinomycetota</taxon>
        <taxon>Actinomycetes</taxon>
        <taxon>Actinomycetales</taxon>
        <taxon>Actinomycetaceae</taxon>
        <taxon>Ancrocorticia</taxon>
    </lineage>
</organism>
<sequence length="508" mass="56374">MFKFIAKRLGISAVIMLISSAIMYILTINSGDPLKDLRESTDPNRDNLIAQRTQWMGLDQPWYTRYWDWLTGVGGCFKGQCDLGINRSGQSVNHMLGLAVSSTMRLVVLATVLAIVLGIFFGMMTAIRQYSGFDYTVTFAAFVFYSLPAFVFAVLLKEYGAIRFNNWLRDPTISLVTSLIIAALFALFIQAMLAGNKKRRLISFGVTFAVLIAVLQFMSATGFMNDPTIGIWLPLGVGVVAAILFTSLFTGTSNKRTLYNTLGSAVIAVLLLQIFEGQLWEPTWGFLFILLVGFVAIAVALGYFTGGYARRSVIWANVWTVCSVWMACLMDFMMRYWSDYTSLSSGRPISTIGSETPNFRGGDVFWLQFTDVATHLLLPTLSLTLMSIASYTRYTRSAMLEVLNQDYVRTARAKGLPEHTVITRHAFRNAMIPITTIIAFDFAGLIGGAVITETVFGWKGMGNMFKVALDQVDPAPVMAFFLVTGGAAILMNMLADITYAYIDPRIRR</sequence>
<dbReference type="Pfam" id="PF19300">
    <property type="entry name" value="BPD_transp_1_N"/>
    <property type="match status" value="1"/>
</dbReference>
<dbReference type="Gene3D" id="1.10.3720.10">
    <property type="entry name" value="MetI-like"/>
    <property type="match status" value="1"/>
</dbReference>
<proteinExistence type="inferred from homology"/>
<name>A0A2V1KCF7_9ACTO</name>
<dbReference type="OrthoDB" id="3171583at2"/>
<feature type="transmembrane region" description="Helical" evidence="7">
    <location>
        <begin position="372"/>
        <end position="391"/>
    </location>
</feature>
<evidence type="ECO:0000256" key="4">
    <source>
        <dbReference type="ARBA" id="ARBA00022692"/>
    </source>
</evidence>
<dbReference type="CDD" id="cd06261">
    <property type="entry name" value="TM_PBP2"/>
    <property type="match status" value="1"/>
</dbReference>
<dbReference type="Proteomes" id="UP000245283">
    <property type="component" value="Unassembled WGS sequence"/>
</dbReference>
<dbReference type="InterPro" id="IPR035906">
    <property type="entry name" value="MetI-like_sf"/>
</dbReference>
<protein>
    <submittedName>
        <fullName evidence="9">ABC transporter permease</fullName>
    </submittedName>
</protein>
<evidence type="ECO:0000256" key="5">
    <source>
        <dbReference type="ARBA" id="ARBA00022989"/>
    </source>
</evidence>
<feature type="transmembrane region" description="Helical" evidence="7">
    <location>
        <begin position="478"/>
        <end position="502"/>
    </location>
</feature>
<accession>A0A2V1KCF7</accession>
<dbReference type="InterPro" id="IPR000515">
    <property type="entry name" value="MetI-like"/>
</dbReference>
<feature type="transmembrane region" description="Helical" evidence="7">
    <location>
        <begin position="103"/>
        <end position="123"/>
    </location>
</feature>
<comment type="caution">
    <text evidence="9">The sequence shown here is derived from an EMBL/GenBank/DDBJ whole genome shotgun (WGS) entry which is preliminary data.</text>
</comment>
<dbReference type="Pfam" id="PF00528">
    <property type="entry name" value="BPD_transp_1"/>
    <property type="match status" value="1"/>
</dbReference>
<dbReference type="PANTHER" id="PTHR30465:SF0">
    <property type="entry name" value="OLIGOPEPTIDE TRANSPORT SYSTEM PERMEASE PROTEIN APPB"/>
    <property type="match status" value="1"/>
</dbReference>
<dbReference type="PANTHER" id="PTHR30465">
    <property type="entry name" value="INNER MEMBRANE ABC TRANSPORTER"/>
    <property type="match status" value="1"/>
</dbReference>
<keyword evidence="2 7" id="KW-0813">Transport</keyword>
<dbReference type="GO" id="GO:0005886">
    <property type="term" value="C:plasma membrane"/>
    <property type="evidence" value="ECO:0007669"/>
    <property type="project" value="UniProtKB-SubCell"/>
</dbReference>
<evidence type="ECO:0000256" key="1">
    <source>
        <dbReference type="ARBA" id="ARBA00004651"/>
    </source>
</evidence>
<dbReference type="InterPro" id="IPR045621">
    <property type="entry name" value="BPD_transp_1_N"/>
</dbReference>
<evidence type="ECO:0000313" key="9">
    <source>
        <dbReference type="EMBL" id="PWF27371.1"/>
    </source>
</evidence>
<evidence type="ECO:0000313" key="10">
    <source>
        <dbReference type="Proteomes" id="UP000245283"/>
    </source>
</evidence>
<feature type="transmembrane region" description="Helical" evidence="7">
    <location>
        <begin position="201"/>
        <end position="223"/>
    </location>
</feature>
<evidence type="ECO:0000256" key="2">
    <source>
        <dbReference type="ARBA" id="ARBA00022448"/>
    </source>
</evidence>
<keyword evidence="3" id="KW-1003">Cell membrane</keyword>
<feature type="transmembrane region" description="Helical" evidence="7">
    <location>
        <begin position="434"/>
        <end position="458"/>
    </location>
</feature>
<evidence type="ECO:0000259" key="8">
    <source>
        <dbReference type="PROSITE" id="PS50928"/>
    </source>
</evidence>
<keyword evidence="10" id="KW-1185">Reference proteome</keyword>
<feature type="transmembrane region" description="Helical" evidence="7">
    <location>
        <begin position="229"/>
        <end position="250"/>
    </location>
</feature>
<reference evidence="10" key="1">
    <citation type="submission" date="2018-05" db="EMBL/GenBank/DDBJ databases">
        <authorList>
            <person name="Li Y."/>
        </authorList>
    </citation>
    <scope>NUCLEOTIDE SEQUENCE [LARGE SCALE GENOMIC DNA]</scope>
    <source>
        <strain evidence="10">sk1b4</strain>
    </source>
</reference>
<dbReference type="RefSeq" id="WP_109092871.1">
    <property type="nucleotide sequence ID" value="NZ_QETB01000001.1"/>
</dbReference>
<dbReference type="GO" id="GO:0055085">
    <property type="term" value="P:transmembrane transport"/>
    <property type="evidence" value="ECO:0007669"/>
    <property type="project" value="InterPro"/>
</dbReference>
<evidence type="ECO:0000256" key="6">
    <source>
        <dbReference type="ARBA" id="ARBA00023136"/>
    </source>
</evidence>
<evidence type="ECO:0000256" key="7">
    <source>
        <dbReference type="RuleBase" id="RU363032"/>
    </source>
</evidence>
<keyword evidence="6 7" id="KW-0472">Membrane</keyword>
<dbReference type="PROSITE" id="PS50928">
    <property type="entry name" value="ABC_TM1"/>
    <property type="match status" value="1"/>
</dbReference>
<dbReference type="EMBL" id="QETB01000001">
    <property type="protein sequence ID" value="PWF27371.1"/>
    <property type="molecule type" value="Genomic_DNA"/>
</dbReference>
<feature type="transmembrane region" description="Helical" evidence="7">
    <location>
        <begin position="135"/>
        <end position="155"/>
    </location>
</feature>
<feature type="transmembrane region" description="Helical" evidence="7">
    <location>
        <begin position="287"/>
        <end position="306"/>
    </location>
</feature>
<keyword evidence="4 7" id="KW-0812">Transmembrane</keyword>
<feature type="transmembrane region" description="Helical" evidence="7">
    <location>
        <begin position="9"/>
        <end position="28"/>
    </location>
</feature>